<dbReference type="Proteomes" id="UP001589585">
    <property type="component" value="Unassembled WGS sequence"/>
</dbReference>
<dbReference type="EMBL" id="JBHMFC010000103">
    <property type="protein sequence ID" value="MFB9058091.1"/>
    <property type="molecule type" value="Genomic_DNA"/>
</dbReference>
<gene>
    <name evidence="1" type="ORF">ACFFU9_15205</name>
</gene>
<comment type="caution">
    <text evidence="1">The sequence shown here is derived from an EMBL/GenBank/DDBJ whole genome shotgun (WGS) entry which is preliminary data.</text>
</comment>
<accession>A0ABV5FF56</accession>
<keyword evidence="2" id="KW-1185">Reference proteome</keyword>
<evidence type="ECO:0000313" key="2">
    <source>
        <dbReference type="Proteomes" id="UP001589585"/>
    </source>
</evidence>
<proteinExistence type="predicted"/>
<sequence length="65" mass="7744">MHIDCHKQYLRSNVIGVRSSHPNKKLSIEHTFENRADEWIYVEGLNTSKKMNSLYEVELKIRIEN</sequence>
<dbReference type="RefSeq" id="WP_379862332.1">
    <property type="nucleotide sequence ID" value="NZ_JBHMFC010000103.1"/>
</dbReference>
<protein>
    <submittedName>
        <fullName evidence="1">Uncharacterized protein</fullName>
    </submittedName>
</protein>
<name>A0ABV5FF56_9FLAO</name>
<reference evidence="1 2" key="1">
    <citation type="submission" date="2024-09" db="EMBL/GenBank/DDBJ databases">
        <authorList>
            <person name="Sun Q."/>
            <person name="Mori K."/>
        </authorList>
    </citation>
    <scope>NUCLEOTIDE SEQUENCE [LARGE SCALE GENOMIC DNA]</scope>
    <source>
        <strain evidence="1 2">CECT 8622</strain>
    </source>
</reference>
<organism evidence="1 2">
    <name type="scientific">Mariniflexile ostreae</name>
    <dbReference type="NCBI Taxonomy" id="1520892"/>
    <lineage>
        <taxon>Bacteria</taxon>
        <taxon>Pseudomonadati</taxon>
        <taxon>Bacteroidota</taxon>
        <taxon>Flavobacteriia</taxon>
        <taxon>Flavobacteriales</taxon>
        <taxon>Flavobacteriaceae</taxon>
        <taxon>Mariniflexile</taxon>
    </lineage>
</organism>
<evidence type="ECO:0000313" key="1">
    <source>
        <dbReference type="EMBL" id="MFB9058091.1"/>
    </source>
</evidence>